<sequence>MTPTIPPITSPSSWNVSVSNTEFWADLAQTVLPTYVNTCRWFAGKARQQTGLSVQTIHTIALSDGDVAYLLILEATYADGIPEHYLLPLSFITDSVSTSFQLADVPEKGRIGEAVIGQVSGVLIDAIYDERFRQALFTNIYSNQVLPQSDGQLTFHRGKGLDEGDDKLSSRVLPVDSSNSAMTFGEKYFLKLYRKLFRETNPEVDMVAFLTDESNFSHIPAFGGSIVWQRTQPDTSGSSDHSEITLGMVQRMVENDKDSWMQTGDYLNDFLYAVPQRLFAIREDVFDKVELLGKRTGELHCALYKPNRPGAAVNPDFAPESFTDDYREFLITRLQDLLERRYALLIDNYTKLDPQAQRLAWVFMEAREMIESFINDFRNRSIDSLRIRIHGDYHLGQVLATANDFVIIDFEGEPESSIADRKIKHSPLKDVAGMIRSYHYAVSAKLFNSAETDELDPDHLQRVSDRWFYLIRDTFMHAYLDVFGAPHPLFKNNNEINFLLLIYLLEKAVYELGYEISYRPSWVKIPLRGIIDVIREIEKIRLSDGPASPDIPLLQTGLLQSKAV</sequence>
<evidence type="ECO:0000256" key="7">
    <source>
        <dbReference type="ARBA" id="ARBA00031251"/>
    </source>
</evidence>
<evidence type="ECO:0000313" key="11">
    <source>
        <dbReference type="Proteomes" id="UP000477386"/>
    </source>
</evidence>
<dbReference type="EC" id="2.7.1.175" evidence="2"/>
<dbReference type="SUPFAM" id="SSF56112">
    <property type="entry name" value="Protein kinase-like (PK-like)"/>
    <property type="match status" value="1"/>
</dbReference>
<dbReference type="GO" id="GO:0005524">
    <property type="term" value="F:ATP binding"/>
    <property type="evidence" value="ECO:0007669"/>
    <property type="project" value="UniProtKB-KW"/>
</dbReference>
<evidence type="ECO:0000256" key="3">
    <source>
        <dbReference type="ARBA" id="ARBA00013882"/>
    </source>
</evidence>
<dbReference type="GO" id="GO:0016740">
    <property type="term" value="F:transferase activity"/>
    <property type="evidence" value="ECO:0007669"/>
    <property type="project" value="UniProtKB-KW"/>
</dbReference>
<evidence type="ECO:0000256" key="1">
    <source>
        <dbReference type="ARBA" id="ARBA00006219"/>
    </source>
</evidence>
<dbReference type="NCBIfam" id="TIGR02457">
    <property type="entry name" value="TreS_Cterm"/>
    <property type="match status" value="1"/>
</dbReference>
<accession>A0A6M0ICV0</accession>
<reference evidence="10 11" key="1">
    <citation type="submission" date="2020-02" db="EMBL/GenBank/DDBJ databases">
        <title>Draft genome sequence of two Spirosoma agri KCTC 52727 and Spirosoma terrae KCTC 52035.</title>
        <authorList>
            <person name="Rojas J."/>
            <person name="Ambika Manirajan B."/>
            <person name="Ratering S."/>
            <person name="Suarez C."/>
            <person name="Schnell S."/>
        </authorList>
    </citation>
    <scope>NUCLEOTIDE SEQUENCE [LARGE SCALE GENOMIC DNA]</scope>
    <source>
        <strain evidence="10 11">KCTC 52727</strain>
    </source>
</reference>
<organism evidence="10 11">
    <name type="scientific">Spirosoma agri</name>
    <dbReference type="NCBI Taxonomy" id="1987381"/>
    <lineage>
        <taxon>Bacteria</taxon>
        <taxon>Pseudomonadati</taxon>
        <taxon>Bacteroidota</taxon>
        <taxon>Cytophagia</taxon>
        <taxon>Cytophagales</taxon>
        <taxon>Cytophagaceae</taxon>
        <taxon>Spirosoma</taxon>
    </lineage>
</organism>
<dbReference type="InterPro" id="IPR040999">
    <property type="entry name" value="Mak_N_cap"/>
</dbReference>
<dbReference type="RefSeq" id="WP_164035321.1">
    <property type="nucleotide sequence ID" value="NZ_JAAGNZ010000001.1"/>
</dbReference>
<dbReference type="Gene3D" id="3.90.1200.10">
    <property type="match status" value="1"/>
</dbReference>
<evidence type="ECO:0000256" key="6">
    <source>
        <dbReference type="ARBA" id="ARBA00022840"/>
    </source>
</evidence>
<gene>
    <name evidence="10" type="ORF">GK091_04010</name>
</gene>
<comment type="similarity">
    <text evidence="1">Belongs to the aminoglycoside phosphotransferase family.</text>
</comment>
<comment type="catalytic activity">
    <reaction evidence="8">
        <text>D-maltose + ATP = alpha-maltose 1-phosphate + ADP + H(+)</text>
        <dbReference type="Rhea" id="RHEA:31915"/>
        <dbReference type="ChEBI" id="CHEBI:15378"/>
        <dbReference type="ChEBI" id="CHEBI:17306"/>
        <dbReference type="ChEBI" id="CHEBI:30616"/>
        <dbReference type="ChEBI" id="CHEBI:63576"/>
        <dbReference type="ChEBI" id="CHEBI:456216"/>
        <dbReference type="EC" id="2.7.1.175"/>
    </reaction>
</comment>
<evidence type="ECO:0000256" key="8">
    <source>
        <dbReference type="ARBA" id="ARBA00049067"/>
    </source>
</evidence>
<keyword evidence="6" id="KW-0067">ATP-binding</keyword>
<proteinExistence type="inferred from homology"/>
<dbReference type="Proteomes" id="UP000477386">
    <property type="component" value="Unassembled WGS sequence"/>
</dbReference>
<comment type="caution">
    <text evidence="10">The sequence shown here is derived from an EMBL/GenBank/DDBJ whole genome shotgun (WGS) entry which is preliminary data.</text>
</comment>
<evidence type="ECO:0000256" key="4">
    <source>
        <dbReference type="ARBA" id="ARBA00022679"/>
    </source>
</evidence>
<dbReference type="EMBL" id="JAAGNZ010000001">
    <property type="protein sequence ID" value="NEU66034.1"/>
    <property type="molecule type" value="Genomic_DNA"/>
</dbReference>
<feature type="domain" description="Maltokinase N-terminal cap" evidence="9">
    <location>
        <begin position="35"/>
        <end position="129"/>
    </location>
</feature>
<name>A0A6M0ICV0_9BACT</name>
<dbReference type="InterPro" id="IPR011009">
    <property type="entry name" value="Kinase-like_dom_sf"/>
</dbReference>
<evidence type="ECO:0000259" key="9">
    <source>
        <dbReference type="Pfam" id="PF18085"/>
    </source>
</evidence>
<keyword evidence="4" id="KW-0808">Transferase</keyword>
<evidence type="ECO:0000256" key="5">
    <source>
        <dbReference type="ARBA" id="ARBA00022741"/>
    </source>
</evidence>
<keyword evidence="11" id="KW-1185">Reference proteome</keyword>
<keyword evidence="5" id="KW-0547">Nucleotide-binding</keyword>
<dbReference type="Pfam" id="PF18085">
    <property type="entry name" value="Mak_N_cap"/>
    <property type="match status" value="1"/>
</dbReference>
<evidence type="ECO:0000313" key="10">
    <source>
        <dbReference type="EMBL" id="NEU66034.1"/>
    </source>
</evidence>
<evidence type="ECO:0000256" key="2">
    <source>
        <dbReference type="ARBA" id="ARBA00011962"/>
    </source>
</evidence>
<dbReference type="InterPro" id="IPR012811">
    <property type="entry name" value="TreS_maltokin_C_dom"/>
</dbReference>
<protein>
    <recommendedName>
        <fullName evidence="3">Maltokinase</fullName>
        <ecNumber evidence="2">2.7.1.175</ecNumber>
    </recommendedName>
    <alternativeName>
        <fullName evidence="7">Maltose-1-phosphate synthase</fullName>
    </alternativeName>
</protein>
<dbReference type="AlphaFoldDB" id="A0A6M0ICV0"/>